<dbReference type="Gene3D" id="3.40.50.1970">
    <property type="match status" value="1"/>
</dbReference>
<feature type="domain" description="Fe-containing alcohol dehydrogenase-like C-terminal" evidence="3">
    <location>
        <begin position="192"/>
        <end position="388"/>
    </location>
</feature>
<dbReference type="GO" id="GO:1990362">
    <property type="term" value="F:butanol dehydrogenase (NAD+) activity"/>
    <property type="evidence" value="ECO:0007669"/>
    <property type="project" value="InterPro"/>
</dbReference>
<dbReference type="HOGENOM" id="CLU_007207_0_4_9"/>
<dbReference type="RefSeq" id="WP_015926678.1">
    <property type="nucleotide sequence ID" value="NC_011898.1"/>
</dbReference>
<keyword evidence="5" id="KW-1185">Reference proteome</keyword>
<gene>
    <name evidence="4" type="ordered locus">Ccel_3337</name>
</gene>
<dbReference type="Pfam" id="PF00465">
    <property type="entry name" value="Fe-ADH"/>
    <property type="match status" value="1"/>
</dbReference>
<dbReference type="PANTHER" id="PTHR43633">
    <property type="entry name" value="ALCOHOL DEHYDROGENASE YQHD"/>
    <property type="match status" value="1"/>
</dbReference>
<evidence type="ECO:0000313" key="4">
    <source>
        <dbReference type="EMBL" id="ACL77626.1"/>
    </source>
</evidence>
<dbReference type="EMBL" id="CP001348">
    <property type="protein sequence ID" value="ACL77626.1"/>
    <property type="molecule type" value="Genomic_DNA"/>
</dbReference>
<keyword evidence="1" id="KW-0560">Oxidoreductase</keyword>
<dbReference type="InterPro" id="IPR001670">
    <property type="entry name" value="ADH_Fe/GldA"/>
</dbReference>
<dbReference type="InterPro" id="IPR044731">
    <property type="entry name" value="BDH-like"/>
</dbReference>
<dbReference type="KEGG" id="cce:Ccel_3337"/>
<dbReference type="GO" id="GO:1990002">
    <property type="term" value="F:methylglyoxal reductase (NADPH) (acetol producing) activity"/>
    <property type="evidence" value="ECO:0007669"/>
    <property type="project" value="TreeGrafter"/>
</dbReference>
<dbReference type="Gene3D" id="1.20.1090.10">
    <property type="entry name" value="Dehydroquinate synthase-like - alpha domain"/>
    <property type="match status" value="1"/>
</dbReference>
<protein>
    <submittedName>
        <fullName evidence="4">Iron-containing alcohol dehydrogenase</fullName>
    </submittedName>
</protein>
<sequence length="391" mass="43068">MLNFDMHIPTRIIFGRDAQKEIGSLIKPYTKKALLHYGGNSIKNSGLYDQVVASLKENNIEFVELGGVVPNPRLALAEEGAALCKKEGVDLILAVGGGSVIDSAKAIALGACNDEIWKFYEEGGEIKSALPVATILTIPAAGSESSPHSVITNEEKQIKKGYGSNLLKPILSIVNPELFFTLPKNQISNGVADMMSHIFERYFTNTKNTDLTDGLCETTLKTIMKNALIVSKNPQNYDAWCQVGFGGTMAHNDILGLGREQDWACHDMEHELSAIYDIAHGAGLAILTPAWMQYVYKTNINMFVQFAVNVMGVESSYRDLDAIVMEGIARLREFYKKMGLPSTLTEVGIEESKFELMARKATGEAYGKEHSIGGLKKLYWQDVLEIYKLAK</sequence>
<dbReference type="Proteomes" id="UP000001349">
    <property type="component" value="Chromosome"/>
</dbReference>
<dbReference type="GO" id="GO:0008106">
    <property type="term" value="F:alcohol dehydrogenase (NADP+) activity"/>
    <property type="evidence" value="ECO:0007669"/>
    <property type="project" value="TreeGrafter"/>
</dbReference>
<dbReference type="CDD" id="cd08187">
    <property type="entry name" value="BDH"/>
    <property type="match status" value="1"/>
</dbReference>
<dbReference type="InterPro" id="IPR018211">
    <property type="entry name" value="ADH_Fe_CS"/>
</dbReference>
<dbReference type="Pfam" id="PF25137">
    <property type="entry name" value="ADH_Fe_C"/>
    <property type="match status" value="1"/>
</dbReference>
<dbReference type="eggNOG" id="COG1979">
    <property type="taxonomic scope" value="Bacteria"/>
</dbReference>
<dbReference type="OrthoDB" id="9801156at2"/>
<proteinExistence type="predicted"/>
<dbReference type="SUPFAM" id="SSF56796">
    <property type="entry name" value="Dehydroquinate synthase-like"/>
    <property type="match status" value="1"/>
</dbReference>
<feature type="domain" description="Alcohol dehydrogenase iron-type/glycerol dehydrogenase GldA" evidence="2">
    <location>
        <begin position="9"/>
        <end position="176"/>
    </location>
</feature>
<dbReference type="GO" id="GO:0046872">
    <property type="term" value="F:metal ion binding"/>
    <property type="evidence" value="ECO:0007669"/>
    <property type="project" value="InterPro"/>
</dbReference>
<dbReference type="GO" id="GO:0005829">
    <property type="term" value="C:cytosol"/>
    <property type="evidence" value="ECO:0007669"/>
    <property type="project" value="TreeGrafter"/>
</dbReference>
<accession>B8I1J1</accession>
<dbReference type="InterPro" id="IPR056798">
    <property type="entry name" value="ADH_Fe_C"/>
</dbReference>
<reference evidence="4 5" key="1">
    <citation type="submission" date="2009-01" db="EMBL/GenBank/DDBJ databases">
        <title>Complete sequence of Clostridium cellulolyticum H10.</title>
        <authorList>
            <consortium name="US DOE Joint Genome Institute"/>
            <person name="Lucas S."/>
            <person name="Copeland A."/>
            <person name="Lapidus A."/>
            <person name="Glavina del Rio T."/>
            <person name="Dalin E."/>
            <person name="Tice H."/>
            <person name="Bruce D."/>
            <person name="Goodwin L."/>
            <person name="Pitluck S."/>
            <person name="Chertkov O."/>
            <person name="Saunders E."/>
            <person name="Brettin T."/>
            <person name="Detter J.C."/>
            <person name="Han C."/>
            <person name="Larimer F."/>
            <person name="Land M."/>
            <person name="Hauser L."/>
            <person name="Kyrpides N."/>
            <person name="Ivanova N."/>
            <person name="Zhou J."/>
            <person name="Richardson P."/>
        </authorList>
    </citation>
    <scope>NUCLEOTIDE SEQUENCE [LARGE SCALE GENOMIC DNA]</scope>
    <source>
        <strain evidence="5">ATCC 35319 / DSM 5812 / JCM 6584 / H10</strain>
    </source>
</reference>
<evidence type="ECO:0000259" key="3">
    <source>
        <dbReference type="Pfam" id="PF25137"/>
    </source>
</evidence>
<organism evidence="4 5">
    <name type="scientific">Ruminiclostridium cellulolyticum (strain ATCC 35319 / DSM 5812 / JCM 6584 / H10)</name>
    <name type="common">Clostridium cellulolyticum</name>
    <dbReference type="NCBI Taxonomy" id="394503"/>
    <lineage>
        <taxon>Bacteria</taxon>
        <taxon>Bacillati</taxon>
        <taxon>Bacillota</taxon>
        <taxon>Clostridia</taxon>
        <taxon>Eubacteriales</taxon>
        <taxon>Oscillospiraceae</taxon>
        <taxon>Ruminiclostridium</taxon>
    </lineage>
</organism>
<dbReference type="STRING" id="394503.Ccel_3337"/>
<evidence type="ECO:0000313" key="5">
    <source>
        <dbReference type="Proteomes" id="UP000001349"/>
    </source>
</evidence>
<dbReference type="PROSITE" id="PS00060">
    <property type="entry name" value="ADH_IRON_2"/>
    <property type="match status" value="1"/>
</dbReference>
<dbReference type="FunFam" id="3.40.50.1970:FF:000003">
    <property type="entry name" value="Alcohol dehydrogenase, iron-containing"/>
    <property type="match status" value="1"/>
</dbReference>
<evidence type="ECO:0000256" key="1">
    <source>
        <dbReference type="ARBA" id="ARBA00023002"/>
    </source>
</evidence>
<evidence type="ECO:0000259" key="2">
    <source>
        <dbReference type="Pfam" id="PF00465"/>
    </source>
</evidence>
<name>B8I1J1_RUMCH</name>
<dbReference type="PANTHER" id="PTHR43633:SF1">
    <property type="entry name" value="ALCOHOL DEHYDROGENASE YQHD"/>
    <property type="match status" value="1"/>
</dbReference>
<dbReference type="AlphaFoldDB" id="B8I1J1"/>